<dbReference type="Pfam" id="PF14478">
    <property type="entry name" value="DUF4430"/>
    <property type="match status" value="1"/>
</dbReference>
<evidence type="ECO:0000313" key="4">
    <source>
        <dbReference type="EMBL" id="AAO35370.1"/>
    </source>
</evidence>
<dbReference type="Proteomes" id="UP000001412">
    <property type="component" value="Chromosome"/>
</dbReference>
<accession>Q897G6</accession>
<dbReference type="HOGENOM" id="CLU_768848_0_0_9"/>
<dbReference type="EMBL" id="AE015927">
    <property type="protein sequence ID" value="AAO35370.1"/>
    <property type="molecule type" value="Genomic_DNA"/>
</dbReference>
<dbReference type="Gene3D" id="2.170.130.30">
    <property type="match status" value="1"/>
</dbReference>
<reference evidence="4 5" key="1">
    <citation type="journal article" date="2003" name="Proc. Natl. Acad. Sci. U.S.A.">
        <title>The genome sequence of Clostridium tetani, the causative agent of tetanus disease.</title>
        <authorList>
            <person name="Brueggemann H."/>
            <person name="Baumer S."/>
            <person name="Fricke W.F."/>
            <person name="Wiezer A."/>
            <person name="Liesegang H."/>
            <person name="Decker I."/>
            <person name="Herzberg C."/>
            <person name="Martinez-Arias R."/>
            <person name="Merkl R."/>
            <person name="Henne A."/>
            <person name="Gottschalk G."/>
        </authorList>
    </citation>
    <scope>NUCLEOTIDE SEQUENCE [LARGE SCALE GENOMIC DNA]</scope>
    <source>
        <strain evidence="5">Massachusetts / E88</strain>
    </source>
</reference>
<organism evidence="4 5">
    <name type="scientific">Clostridium tetani (strain Massachusetts / E88)</name>
    <dbReference type="NCBI Taxonomy" id="212717"/>
    <lineage>
        <taxon>Bacteria</taxon>
        <taxon>Bacillati</taxon>
        <taxon>Bacillota</taxon>
        <taxon>Clostridia</taxon>
        <taxon>Eubacteriales</taxon>
        <taxon>Clostridiaceae</taxon>
        <taxon>Clostridium</taxon>
    </lineage>
</organism>
<dbReference type="KEGG" id="ctc:CTC_00771"/>
<sequence>MIYKVIYLPYISKKNFKGSWRNLYKMNKKKKIIIACIAMLTIAVGGLFIKNYNMKDQSTTFTRVVQDENKKNNKKENKKEEPKKEEVKKKDQEKKKEEEEKKKEDNKKEEKKEIKQNPLVEAKKPSSNSSIDGSKKTVYIRVEGYDRTFVPRTKITTGAFDLNPYLGPATGSSATASKGWGMDKFKEPTNAHAIVKALESNGYKKEVGYDFQDYGWGLYIAMIGGNREFDYRSTSGWMYRVNNVLPNVGCQGTALKNGDEILWYFGAYGFDTLATELEGNTTNVSTGQDVTVTLNGIKNDINTWKEFREPVKGATIYANGNPLNIDGSNILTDGEGKATIKFDKPGTYTLSAERINNKNLRDIVRPRPFTITVK</sequence>
<dbReference type="OrthoDB" id="2356646at2"/>
<evidence type="ECO:0000313" key="5">
    <source>
        <dbReference type="Proteomes" id="UP000001412"/>
    </source>
</evidence>
<keyword evidence="2" id="KW-0472">Membrane</keyword>
<evidence type="ECO:0000256" key="2">
    <source>
        <dbReference type="SAM" id="Phobius"/>
    </source>
</evidence>
<evidence type="ECO:0000259" key="3">
    <source>
        <dbReference type="Pfam" id="PF14478"/>
    </source>
</evidence>
<keyword evidence="2" id="KW-0812">Transmembrane</keyword>
<protein>
    <submittedName>
        <fullName evidence="4">Putative surface/cell-adhesion protein</fullName>
    </submittedName>
</protein>
<feature type="transmembrane region" description="Helical" evidence="2">
    <location>
        <begin position="32"/>
        <end position="49"/>
    </location>
</feature>
<gene>
    <name evidence="4" type="ordered locus">CTC_00771</name>
</gene>
<feature type="region of interest" description="Disordered" evidence="1">
    <location>
        <begin position="63"/>
        <end position="132"/>
    </location>
</feature>
<feature type="compositionally biased region" description="Basic and acidic residues" evidence="1">
    <location>
        <begin position="65"/>
        <end position="115"/>
    </location>
</feature>
<dbReference type="STRING" id="212717.CTC_00771"/>
<dbReference type="InterPro" id="IPR027954">
    <property type="entry name" value="Transcobalamin-like_C"/>
</dbReference>
<keyword evidence="2" id="KW-1133">Transmembrane helix</keyword>
<feature type="domain" description="Transcobalamin-like C-terminal" evidence="3">
    <location>
        <begin position="193"/>
        <end position="266"/>
    </location>
</feature>
<proteinExistence type="predicted"/>
<keyword evidence="5" id="KW-1185">Reference proteome</keyword>
<dbReference type="AlphaFoldDB" id="Q897G6"/>
<evidence type="ECO:0000256" key="1">
    <source>
        <dbReference type="SAM" id="MobiDB-lite"/>
    </source>
</evidence>
<name>Q897G6_CLOTE</name>